<dbReference type="Pfam" id="PF03959">
    <property type="entry name" value="FSH1"/>
    <property type="match status" value="1"/>
</dbReference>
<dbReference type="PANTHER" id="PTHR48070">
    <property type="entry name" value="ESTERASE OVCA2"/>
    <property type="match status" value="1"/>
</dbReference>
<dbReference type="GO" id="GO:0005737">
    <property type="term" value="C:cytoplasm"/>
    <property type="evidence" value="ECO:0007669"/>
    <property type="project" value="TreeGrafter"/>
</dbReference>
<evidence type="ECO:0000259" key="2">
    <source>
        <dbReference type="Pfam" id="PF03959"/>
    </source>
</evidence>
<dbReference type="PANTHER" id="PTHR48070:SF4">
    <property type="entry name" value="ESTERASE ALNB"/>
    <property type="match status" value="1"/>
</dbReference>
<evidence type="ECO:0000256" key="1">
    <source>
        <dbReference type="ARBA" id="ARBA00022801"/>
    </source>
</evidence>
<dbReference type="GO" id="GO:0016787">
    <property type="term" value="F:hydrolase activity"/>
    <property type="evidence" value="ECO:0007669"/>
    <property type="project" value="UniProtKB-KW"/>
</dbReference>
<dbReference type="Proteomes" id="UP001152649">
    <property type="component" value="Unassembled WGS sequence"/>
</dbReference>
<comment type="caution">
    <text evidence="3">The sequence shown here is derived from an EMBL/GenBank/DDBJ whole genome shotgun (WGS) entry which is preliminary data.</text>
</comment>
<keyword evidence="4" id="KW-1185">Reference proteome</keyword>
<reference evidence="3" key="1">
    <citation type="submission" date="2021-07" db="EMBL/GenBank/DDBJ databases">
        <authorList>
            <person name="Branca A.L. A."/>
        </authorList>
    </citation>
    <scope>NUCLEOTIDE SEQUENCE</scope>
</reference>
<dbReference type="OrthoDB" id="4326871at2759"/>
<name>A0A9W4IPB7_9EURO</name>
<dbReference type="InterPro" id="IPR029058">
    <property type="entry name" value="AB_hydrolase_fold"/>
</dbReference>
<gene>
    <name evidence="3" type="ORF">PSALAMII_LOCUS2901</name>
</gene>
<protein>
    <recommendedName>
        <fullName evidence="2">Serine hydrolase domain-containing protein</fullName>
    </recommendedName>
</protein>
<evidence type="ECO:0000313" key="3">
    <source>
        <dbReference type="EMBL" id="CAG8342656.1"/>
    </source>
</evidence>
<dbReference type="GO" id="GO:0072330">
    <property type="term" value="P:monocarboxylic acid biosynthetic process"/>
    <property type="evidence" value="ECO:0007669"/>
    <property type="project" value="UniProtKB-ARBA"/>
</dbReference>
<sequence>MFGLLFHIPVFHYIPCTARVIYPIIFPSYTLNPLLALFLNRFSRFSYSLIVSRPHNEVPLSTWCHWQYRPPLVKELSLDGSADFHYLNGPVPVMPPDDAHCSHLGFAEYFGVGPHYRWLEDGGVAEESMISRVRKAPHGASPEDIMRALGKDWDGRWNNHREVMDYLYDTLEKNPDIDGIIGYSEGATMAASLIMDEERKAQETGRPRRIKCAVFITGWPPLSPEENVVLADESDYILDVPTLHVVGANDPYRYGALALFNVCDPDTAAMFDTGRGHTIPRSGQVILELGNAVRDLVDKAYEA</sequence>
<organism evidence="3 4">
    <name type="scientific">Penicillium salamii</name>
    <dbReference type="NCBI Taxonomy" id="1612424"/>
    <lineage>
        <taxon>Eukaryota</taxon>
        <taxon>Fungi</taxon>
        <taxon>Dikarya</taxon>
        <taxon>Ascomycota</taxon>
        <taxon>Pezizomycotina</taxon>
        <taxon>Eurotiomycetes</taxon>
        <taxon>Eurotiomycetidae</taxon>
        <taxon>Eurotiales</taxon>
        <taxon>Aspergillaceae</taxon>
        <taxon>Penicillium</taxon>
    </lineage>
</organism>
<feature type="domain" description="Serine hydrolase" evidence="2">
    <location>
        <begin position="81"/>
        <end position="284"/>
    </location>
</feature>
<accession>A0A9W4IPB7</accession>
<proteinExistence type="predicted"/>
<dbReference type="GO" id="GO:0019748">
    <property type="term" value="P:secondary metabolic process"/>
    <property type="evidence" value="ECO:0007669"/>
    <property type="project" value="TreeGrafter"/>
</dbReference>
<dbReference type="EMBL" id="CAJVPG010000111">
    <property type="protein sequence ID" value="CAG8342656.1"/>
    <property type="molecule type" value="Genomic_DNA"/>
</dbReference>
<keyword evidence="1" id="KW-0378">Hydrolase</keyword>
<dbReference type="Gene3D" id="3.40.50.1820">
    <property type="entry name" value="alpha/beta hydrolase"/>
    <property type="match status" value="1"/>
</dbReference>
<dbReference type="GO" id="GO:0017000">
    <property type="term" value="P:antibiotic biosynthetic process"/>
    <property type="evidence" value="ECO:0007669"/>
    <property type="project" value="UniProtKB-ARBA"/>
</dbReference>
<dbReference type="SUPFAM" id="SSF53474">
    <property type="entry name" value="alpha/beta-Hydrolases"/>
    <property type="match status" value="1"/>
</dbReference>
<evidence type="ECO:0000313" key="4">
    <source>
        <dbReference type="Proteomes" id="UP001152649"/>
    </source>
</evidence>
<dbReference type="InterPro" id="IPR005645">
    <property type="entry name" value="FSH-like_dom"/>
</dbReference>
<dbReference type="AlphaFoldDB" id="A0A9W4IPB7"/>
<dbReference type="InterPro" id="IPR050593">
    <property type="entry name" value="LovG"/>
</dbReference>
<dbReference type="GO" id="GO:0005634">
    <property type="term" value="C:nucleus"/>
    <property type="evidence" value="ECO:0007669"/>
    <property type="project" value="TreeGrafter"/>
</dbReference>